<dbReference type="Pfam" id="PF08459">
    <property type="entry name" value="UvrC_RNaseH_dom"/>
    <property type="match status" value="1"/>
</dbReference>
<feature type="domain" description="GIY-YIG" evidence="9">
    <location>
        <begin position="27"/>
        <end position="104"/>
    </location>
</feature>
<dbReference type="EMBL" id="JAGGLD010000006">
    <property type="protein sequence ID" value="MBP2002095.1"/>
    <property type="molecule type" value="Genomic_DNA"/>
</dbReference>
<dbReference type="PANTHER" id="PTHR30562">
    <property type="entry name" value="UVRC/OXIDOREDUCTASE"/>
    <property type="match status" value="1"/>
</dbReference>
<dbReference type="SUPFAM" id="SSF82771">
    <property type="entry name" value="GIY-YIG endonuclease"/>
    <property type="match status" value="1"/>
</dbReference>
<dbReference type="Pfam" id="PF02151">
    <property type="entry name" value="UVR"/>
    <property type="match status" value="1"/>
</dbReference>
<dbReference type="InterPro" id="IPR001943">
    <property type="entry name" value="UVR_dom"/>
</dbReference>
<keyword evidence="6" id="KW-0742">SOS response</keyword>
<dbReference type="InterPro" id="IPR050066">
    <property type="entry name" value="UvrABC_protein_C"/>
</dbReference>
<keyword evidence="3 6" id="KW-0228">DNA excision</keyword>
<dbReference type="NCBIfam" id="TIGR00194">
    <property type="entry name" value="uvrC"/>
    <property type="match status" value="1"/>
</dbReference>
<dbReference type="Gene3D" id="4.10.860.10">
    <property type="entry name" value="UVR domain"/>
    <property type="match status" value="1"/>
</dbReference>
<dbReference type="SUPFAM" id="SSF46600">
    <property type="entry name" value="C-terminal UvrC-binding domain of UvrB"/>
    <property type="match status" value="1"/>
</dbReference>
<evidence type="ECO:0000259" key="8">
    <source>
        <dbReference type="PROSITE" id="PS50151"/>
    </source>
</evidence>
<comment type="caution">
    <text evidence="11">The sequence shown here is derived from an EMBL/GenBank/DDBJ whole genome shotgun (WGS) entry which is preliminary data.</text>
</comment>
<feature type="region of interest" description="Disordered" evidence="7">
    <location>
        <begin position="333"/>
        <end position="409"/>
    </location>
</feature>
<evidence type="ECO:0000259" key="9">
    <source>
        <dbReference type="PROSITE" id="PS50164"/>
    </source>
</evidence>
<dbReference type="PROSITE" id="PS50151">
    <property type="entry name" value="UVR"/>
    <property type="match status" value="1"/>
</dbReference>
<feature type="domain" description="UVR" evidence="8">
    <location>
        <begin position="209"/>
        <end position="244"/>
    </location>
</feature>
<dbReference type="CDD" id="cd10434">
    <property type="entry name" value="GIY-YIG_UvrC_Cho"/>
    <property type="match status" value="1"/>
</dbReference>
<evidence type="ECO:0000259" key="10">
    <source>
        <dbReference type="PROSITE" id="PS50165"/>
    </source>
</evidence>
<dbReference type="Pfam" id="PF01541">
    <property type="entry name" value="GIY-YIG"/>
    <property type="match status" value="1"/>
</dbReference>
<dbReference type="RefSeq" id="WP_209864558.1">
    <property type="nucleotide sequence ID" value="NZ_JAGGLD010000006.1"/>
</dbReference>
<dbReference type="InterPro" id="IPR000305">
    <property type="entry name" value="GIY-YIG_endonuc"/>
</dbReference>
<keyword evidence="2 6" id="KW-0227">DNA damage</keyword>
<evidence type="ECO:0000256" key="5">
    <source>
        <dbReference type="ARBA" id="ARBA00023204"/>
    </source>
</evidence>
<dbReference type="Pfam" id="PF14520">
    <property type="entry name" value="HHH_5"/>
    <property type="match status" value="1"/>
</dbReference>
<protein>
    <recommendedName>
        <fullName evidence="6">UvrABC system protein C</fullName>
        <shortName evidence="6">Protein UvrC</shortName>
    </recommendedName>
    <alternativeName>
        <fullName evidence="6">Excinuclease ABC subunit C</fullName>
    </alternativeName>
</protein>
<keyword evidence="12" id="KW-1185">Reference proteome</keyword>
<evidence type="ECO:0000256" key="7">
    <source>
        <dbReference type="SAM" id="MobiDB-lite"/>
    </source>
</evidence>
<dbReference type="SMART" id="SM00465">
    <property type="entry name" value="GIYc"/>
    <property type="match status" value="1"/>
</dbReference>
<feature type="domain" description="UvrC family homology region profile" evidence="10">
    <location>
        <begin position="260"/>
        <end position="600"/>
    </location>
</feature>
<proteinExistence type="inferred from homology"/>
<feature type="region of interest" description="Disordered" evidence="7">
    <location>
        <begin position="421"/>
        <end position="440"/>
    </location>
</feature>
<dbReference type="Gene3D" id="3.40.1440.10">
    <property type="entry name" value="GIY-YIG endonuclease"/>
    <property type="match status" value="1"/>
</dbReference>
<dbReference type="PROSITE" id="PS50164">
    <property type="entry name" value="GIY_YIG"/>
    <property type="match status" value="1"/>
</dbReference>
<evidence type="ECO:0000256" key="6">
    <source>
        <dbReference type="HAMAP-Rule" id="MF_00203"/>
    </source>
</evidence>
<dbReference type="Gene3D" id="1.10.150.20">
    <property type="entry name" value="5' to 3' exonuclease, C-terminal subdomain"/>
    <property type="match status" value="1"/>
</dbReference>
<feature type="compositionally biased region" description="Polar residues" evidence="7">
    <location>
        <begin position="361"/>
        <end position="409"/>
    </location>
</feature>
<gene>
    <name evidence="6" type="primary">uvrC</name>
    <name evidence="11" type="ORF">J2Z69_003152</name>
</gene>
<comment type="subunit">
    <text evidence="6">Interacts with UvrB in an incision complex.</text>
</comment>
<name>A0ABS4JK63_9BACL</name>
<evidence type="ECO:0000313" key="11">
    <source>
        <dbReference type="EMBL" id="MBP2002095.1"/>
    </source>
</evidence>
<keyword evidence="4 6" id="KW-0267">Excision nuclease</keyword>
<dbReference type="InterPro" id="IPR038476">
    <property type="entry name" value="UvrC_RNase_H_dom_sf"/>
</dbReference>
<reference evidence="11 12" key="1">
    <citation type="submission" date="2021-03" db="EMBL/GenBank/DDBJ databases">
        <title>Genomic Encyclopedia of Type Strains, Phase IV (KMG-IV): sequencing the most valuable type-strain genomes for metagenomic binning, comparative biology and taxonomic classification.</title>
        <authorList>
            <person name="Goeker M."/>
        </authorList>
    </citation>
    <scope>NUCLEOTIDE SEQUENCE [LARGE SCALE GENOMIC DNA]</scope>
    <source>
        <strain evidence="11 12">DSM 26806</strain>
    </source>
</reference>
<comment type="subcellular location">
    <subcellularLocation>
        <location evidence="6">Cytoplasm</location>
    </subcellularLocation>
</comment>
<dbReference type="InterPro" id="IPR004791">
    <property type="entry name" value="UvrC"/>
</dbReference>
<dbReference type="InterPro" id="IPR047296">
    <property type="entry name" value="GIY-YIG_UvrC_Cho"/>
</dbReference>
<keyword evidence="1 6" id="KW-0963">Cytoplasm</keyword>
<evidence type="ECO:0000256" key="4">
    <source>
        <dbReference type="ARBA" id="ARBA00022881"/>
    </source>
</evidence>
<evidence type="ECO:0000313" key="12">
    <source>
        <dbReference type="Proteomes" id="UP001519288"/>
    </source>
</evidence>
<dbReference type="PROSITE" id="PS50165">
    <property type="entry name" value="UVRC"/>
    <property type="match status" value="1"/>
</dbReference>
<evidence type="ECO:0000256" key="1">
    <source>
        <dbReference type="ARBA" id="ARBA00022490"/>
    </source>
</evidence>
<dbReference type="InterPro" id="IPR010994">
    <property type="entry name" value="RuvA_2-like"/>
</dbReference>
<dbReference type="InterPro" id="IPR035901">
    <property type="entry name" value="GIY-YIG_endonuc_sf"/>
</dbReference>
<accession>A0ABS4JK63</accession>
<dbReference type="PANTHER" id="PTHR30562:SF1">
    <property type="entry name" value="UVRABC SYSTEM PROTEIN C"/>
    <property type="match status" value="1"/>
</dbReference>
<dbReference type="Pfam" id="PF22920">
    <property type="entry name" value="UvrC_RNaseH"/>
    <property type="match status" value="1"/>
</dbReference>
<dbReference type="Proteomes" id="UP001519288">
    <property type="component" value="Unassembled WGS sequence"/>
</dbReference>
<comment type="function">
    <text evidence="6">The UvrABC repair system catalyzes the recognition and processing of DNA lesions. UvrC both incises the 5' and 3' sides of the lesion. The N-terminal half is responsible for the 3' incision and the C-terminal half is responsible for the 5' incision.</text>
</comment>
<keyword evidence="5 6" id="KW-0234">DNA repair</keyword>
<evidence type="ECO:0000256" key="3">
    <source>
        <dbReference type="ARBA" id="ARBA00022769"/>
    </source>
</evidence>
<comment type="similarity">
    <text evidence="6">Belongs to the UvrC family.</text>
</comment>
<dbReference type="Gene3D" id="3.30.420.340">
    <property type="entry name" value="UvrC, RNAse H endonuclease domain"/>
    <property type="match status" value="1"/>
</dbReference>
<evidence type="ECO:0000256" key="2">
    <source>
        <dbReference type="ARBA" id="ARBA00022763"/>
    </source>
</evidence>
<dbReference type="InterPro" id="IPR036876">
    <property type="entry name" value="UVR_dom_sf"/>
</dbReference>
<dbReference type="SUPFAM" id="SSF47781">
    <property type="entry name" value="RuvA domain 2-like"/>
    <property type="match status" value="1"/>
</dbReference>
<sequence>MDDYVQEWNEQEKALEAIRHKLALLPDHSGCYLMKNKEGTIIYVGKAKVLKNRVRSYFTGSHNGKTQRLVSEIRDFEYIVTSSNMEALILECNLIKKHMPRYNVLLKDDKTFPYIKITYEEHPRLEVTRRILKDKAKYFGPYPNAYAAHQTKKLLDRMYPLRKCNIMPKEVCLYYHMGQCMAPCVQDVPENSYEDITQEITRFLSGGQEEIKKDLQRKMEEAAEDLYFERAKELRDQIIHIDALMEKQKISMNDTRDRDVFGFAVDKGWMCVQILYMRQGKMIERHASSFPFYGEAYSDFLSFVTQYYSNNPALPQEILLPGIQEEPEQGVIQSGLQNEPGGKQELMKSGLQNEPGGKQELLQSGLQNEPGSKQELLQSGLQNEPGSNEDFLQSGLQNEAGGNQGPLSLTTSTAKLEARLAEEDQMQDQEDPAEDLSSSGISDAVSGAASLQQWLGIKVLVPQRGLKRQMVMMGIENARVSLSEKFRLIERNEERTSKAAENLGQSIGISSLHRIEAFDNSNIQGTNPVSAMVVFIDGKPDKKEYRKYKVKTVQGPDDYETMREVVRRRYERVLKEGLPLPDLIVVDGGKGQISAASDVLENELNLFIPVCGLVKDMKHRTAQLMVGDPPEPVPLPRDSQEFYLLQRIQDEVHRFAISFHREQRGKSMVTSRLDSIPGVGEKRRKAMLKHFGSLKKIKEASIEDFRPLSIGDKLARQIIAALREEDEKVASEAEVGLD</sequence>
<dbReference type="HAMAP" id="MF_00203">
    <property type="entry name" value="UvrC"/>
    <property type="match status" value="1"/>
</dbReference>
<dbReference type="InterPro" id="IPR001162">
    <property type="entry name" value="UvrC_RNase_H_dom"/>
</dbReference>
<feature type="compositionally biased region" description="Acidic residues" evidence="7">
    <location>
        <begin position="423"/>
        <end position="434"/>
    </location>
</feature>
<organism evidence="11 12">
    <name type="scientific">Paenibacillus shirakamiensis</name>
    <dbReference type="NCBI Taxonomy" id="1265935"/>
    <lineage>
        <taxon>Bacteria</taxon>
        <taxon>Bacillati</taxon>
        <taxon>Bacillota</taxon>
        <taxon>Bacilli</taxon>
        <taxon>Bacillales</taxon>
        <taxon>Paenibacillaceae</taxon>
        <taxon>Paenibacillus</taxon>
    </lineage>
</organism>